<evidence type="ECO:0000313" key="1">
    <source>
        <dbReference type="EMBL" id="GAI45993.1"/>
    </source>
</evidence>
<dbReference type="AlphaFoldDB" id="X1NQY8"/>
<feature type="non-terminal residue" evidence="1">
    <location>
        <position position="98"/>
    </location>
</feature>
<accession>X1NQY8</accession>
<sequence>MVGYIKLATAEAHMLKIPTKAITKNPSVIDHHLEDFDIIHLSVDALGSGVDWEIAKDYRNKHPGKVLVRSVCITTEDVETFAPWTDILTPYHGPQLAS</sequence>
<reference evidence="1" key="1">
    <citation type="journal article" date="2014" name="Front. Microbiol.">
        <title>High frequency of phylogenetically diverse reductive dehalogenase-homologous genes in deep subseafloor sedimentary metagenomes.</title>
        <authorList>
            <person name="Kawai M."/>
            <person name="Futagami T."/>
            <person name="Toyoda A."/>
            <person name="Takaki Y."/>
            <person name="Nishi S."/>
            <person name="Hori S."/>
            <person name="Arai W."/>
            <person name="Tsubouchi T."/>
            <person name="Morono Y."/>
            <person name="Uchiyama I."/>
            <person name="Ito T."/>
            <person name="Fujiyama A."/>
            <person name="Inagaki F."/>
            <person name="Takami H."/>
        </authorList>
    </citation>
    <scope>NUCLEOTIDE SEQUENCE</scope>
    <source>
        <strain evidence="1">Expedition CK06-06</strain>
    </source>
</reference>
<gene>
    <name evidence="1" type="ORF">S06H3_39747</name>
</gene>
<proteinExistence type="predicted"/>
<dbReference type="EMBL" id="BARV01024340">
    <property type="protein sequence ID" value="GAI45993.1"/>
    <property type="molecule type" value="Genomic_DNA"/>
</dbReference>
<organism evidence="1">
    <name type="scientific">marine sediment metagenome</name>
    <dbReference type="NCBI Taxonomy" id="412755"/>
    <lineage>
        <taxon>unclassified sequences</taxon>
        <taxon>metagenomes</taxon>
        <taxon>ecological metagenomes</taxon>
    </lineage>
</organism>
<name>X1NQY8_9ZZZZ</name>
<comment type="caution">
    <text evidence="1">The sequence shown here is derived from an EMBL/GenBank/DDBJ whole genome shotgun (WGS) entry which is preliminary data.</text>
</comment>
<protein>
    <submittedName>
        <fullName evidence="1">Uncharacterized protein</fullName>
    </submittedName>
</protein>